<dbReference type="InterPro" id="IPR002347">
    <property type="entry name" value="SDR_fam"/>
</dbReference>
<evidence type="ECO:0000313" key="3">
    <source>
        <dbReference type="EMBL" id="CCG00381.1"/>
    </source>
</evidence>
<dbReference type="Gene3D" id="3.40.50.720">
    <property type="entry name" value="NAD(P)-binding Rossmann-like Domain"/>
    <property type="match status" value="1"/>
</dbReference>
<keyword evidence="2" id="KW-0560">Oxidoreductase</keyword>
<dbReference type="EMBL" id="FO117607">
    <property type="protein sequence ID" value="CCG00421.1"/>
    <property type="molecule type" value="Genomic_DNA"/>
</dbReference>
<reference evidence="3" key="2">
    <citation type="submission" date="2012-02" db="EMBL/GenBank/DDBJ databases">
        <authorList>
            <person name="Genoscope - CEA"/>
        </authorList>
    </citation>
    <scope>NUCLEOTIDE SEQUENCE</scope>
</reference>
<dbReference type="CDD" id="cd05233">
    <property type="entry name" value="SDR_c"/>
    <property type="match status" value="1"/>
</dbReference>
<reference evidence="3" key="1">
    <citation type="journal article" date="2012" name="Environ. Microbiol.">
        <title>Genomic content of uncultured Bacteroidetes from contrasting oceanic provinces in the North Atlantic Ocean.</title>
        <authorList>
            <person name="Gomez-Pereira P.R."/>
            <person name="Schuler M."/>
            <person name="Fuchs B.M."/>
            <person name="Bennke C."/>
            <person name="Teeling H."/>
            <person name="Waldmann J."/>
            <person name="Richter M."/>
            <person name="Barbe V."/>
            <person name="Bataille E."/>
            <person name="Glockner F.O."/>
            <person name="Amann R."/>
        </authorList>
    </citation>
    <scope>NUCLEOTIDE SEQUENCE</scope>
</reference>
<comment type="similarity">
    <text evidence="1">Belongs to the short-chain dehydrogenases/reductases (SDR) family.</text>
</comment>
<dbReference type="GO" id="GO:0016491">
    <property type="term" value="F:oxidoreductase activity"/>
    <property type="evidence" value="ECO:0007669"/>
    <property type="project" value="UniProtKB-KW"/>
</dbReference>
<dbReference type="PANTHER" id="PTHR43477:SF1">
    <property type="entry name" value="DIHYDROANTICAPSIN 7-DEHYDROGENASE"/>
    <property type="match status" value="1"/>
</dbReference>
<protein>
    <submittedName>
        <fullName evidence="3">Short-chain dehydrogenase/reductase SDR</fullName>
    </submittedName>
</protein>
<organism evidence="3">
    <name type="scientific">uncultured Flavobacteriia bacterium</name>
    <dbReference type="NCBI Taxonomy" id="212695"/>
    <lineage>
        <taxon>Bacteria</taxon>
        <taxon>Pseudomonadati</taxon>
        <taxon>Bacteroidota</taxon>
        <taxon>Flavobacteriia</taxon>
        <taxon>environmental samples</taxon>
    </lineage>
</organism>
<evidence type="ECO:0000256" key="2">
    <source>
        <dbReference type="ARBA" id="ARBA00023002"/>
    </source>
</evidence>
<dbReference type="AlphaFoldDB" id="H6RH70"/>
<sequence>MKNILLIGGSTGIGYELSKKLVDNNNIFVSTRNTEIFNGTEIKTQELNLDDDFDLDWLPDQIDGFIYLPGTINLRPFKGIKPSTFIDDFNINVMGCVKILQKVLPRLQSSDNASIVMFSTVAVKLGMPFHSSVAASKGAIEGLTRSLAAEFAPKIRVNAIAPSILDTPLAEKFLNSESKMDNAKNRHPLKEIGSADDISEMVKFLLSGKSKWMTGQIIPFDGGISSLKTN</sequence>
<evidence type="ECO:0000313" key="4">
    <source>
        <dbReference type="EMBL" id="CCG00421.1"/>
    </source>
</evidence>
<dbReference type="Pfam" id="PF13561">
    <property type="entry name" value="adh_short_C2"/>
    <property type="match status" value="1"/>
</dbReference>
<dbReference type="PANTHER" id="PTHR43477">
    <property type="entry name" value="DIHYDROANTICAPSIN 7-DEHYDROGENASE"/>
    <property type="match status" value="1"/>
</dbReference>
<proteinExistence type="inferred from homology"/>
<accession>H6RH70</accession>
<gene>
    <name evidence="4" type="ORF">VIS_S18_DB-B8_0026</name>
    <name evidence="3" type="ORF">VIS_S18DAB70026</name>
</gene>
<dbReference type="InterPro" id="IPR036291">
    <property type="entry name" value="NAD(P)-bd_dom_sf"/>
</dbReference>
<dbReference type="InterPro" id="IPR051122">
    <property type="entry name" value="SDR_DHRS6-like"/>
</dbReference>
<dbReference type="SUPFAM" id="SSF51735">
    <property type="entry name" value="NAD(P)-binding Rossmann-fold domains"/>
    <property type="match status" value="1"/>
</dbReference>
<evidence type="ECO:0000256" key="1">
    <source>
        <dbReference type="ARBA" id="ARBA00006484"/>
    </source>
</evidence>
<name>H6RH70_9BACT</name>
<dbReference type="PRINTS" id="PR00081">
    <property type="entry name" value="GDHRDH"/>
</dbReference>
<dbReference type="EMBL" id="FO117606">
    <property type="protein sequence ID" value="CCG00381.1"/>
    <property type="molecule type" value="Genomic_DNA"/>
</dbReference>